<organism evidence="9">
    <name type="scientific">Dictyopteris divaricata</name>
    <dbReference type="NCBI Taxonomy" id="156996"/>
    <lineage>
        <taxon>Eukaryota</taxon>
        <taxon>Sar</taxon>
        <taxon>Stramenopiles</taxon>
        <taxon>Ochrophyta</taxon>
        <taxon>PX clade</taxon>
        <taxon>Phaeophyceae</taxon>
        <taxon>Dictyotales</taxon>
        <taxon>Dictyotaceae</taxon>
        <taxon>Dictyopteris</taxon>
    </lineage>
</organism>
<sequence>MPQFDISSFFNQVFWLSVFFAGFYLLVIGFLLPDVVSGIKARYKKEKIELLLDSRIIVTSNKTTIFVGLNKKFPGGEYNTGFHSAF</sequence>
<comment type="subcellular location">
    <subcellularLocation>
        <location evidence="1">Mitochondrion membrane</location>
    </subcellularLocation>
</comment>
<keyword evidence="5 7" id="KW-0472">Membrane</keyword>
<dbReference type="EMBL" id="MG940856">
    <property type="protein sequence ID" value="QDB64135.1"/>
    <property type="molecule type" value="Genomic_DNA"/>
</dbReference>
<accession>A0A4Y5T7U8</accession>
<proteinExistence type="predicted"/>
<feature type="transmembrane region" description="Helical" evidence="7">
    <location>
        <begin position="12"/>
        <end position="32"/>
    </location>
</feature>
<geneLocation type="mitochondrion" evidence="9"/>
<reference evidence="9" key="1">
    <citation type="journal article" date="2019" name="J. Mol. Evol.">
        <title>Understanding the Evolution of Mitochondrial Genomes in Phaeophyceae Inferred from Mitogenomes of Ishige okamurae (Ishigeales) and Dictyopteris divaricata (Dictyotales).</title>
        <authorList>
            <person name="Liu F."/>
            <person name="Zhang Y."/>
            <person name="Bi Y."/>
            <person name="Chen W."/>
            <person name="Moejes F.W."/>
        </authorList>
    </citation>
    <scope>NUCLEOTIDE SEQUENCE</scope>
</reference>
<protein>
    <submittedName>
        <fullName evidence="9">ATP synthase F0 subunit 8</fullName>
    </submittedName>
</protein>
<dbReference type="GO" id="GO:0031966">
    <property type="term" value="C:mitochondrial membrane"/>
    <property type="evidence" value="ECO:0007669"/>
    <property type="project" value="UniProtKB-SubCell"/>
</dbReference>
<evidence type="ECO:0000256" key="1">
    <source>
        <dbReference type="ARBA" id="ARBA00004325"/>
    </source>
</evidence>
<dbReference type="InterPro" id="IPR003319">
    <property type="entry name" value="YMF19-like_N"/>
</dbReference>
<dbReference type="AlphaFoldDB" id="A0A4Y5T7U8"/>
<evidence type="ECO:0000256" key="5">
    <source>
        <dbReference type="ARBA" id="ARBA00023136"/>
    </source>
</evidence>
<gene>
    <name evidence="9" type="primary">atp8</name>
    <name evidence="9" type="ORF">DicdiMp26</name>
</gene>
<dbReference type="Pfam" id="PF02326">
    <property type="entry name" value="YMF19"/>
    <property type="match status" value="1"/>
</dbReference>
<feature type="domain" description="ATP synthase YMF19-like N-terminal" evidence="8">
    <location>
        <begin position="2"/>
        <end position="48"/>
    </location>
</feature>
<evidence type="ECO:0000256" key="6">
    <source>
        <dbReference type="ARBA" id="ARBA00023310"/>
    </source>
</evidence>
<keyword evidence="3 7" id="KW-1133">Transmembrane helix</keyword>
<keyword evidence="4 9" id="KW-0496">Mitochondrion</keyword>
<evidence type="ECO:0000256" key="3">
    <source>
        <dbReference type="ARBA" id="ARBA00022989"/>
    </source>
</evidence>
<dbReference type="GeneID" id="40880711"/>
<name>A0A4Y5T7U8_9PHAE</name>
<evidence type="ECO:0000256" key="7">
    <source>
        <dbReference type="SAM" id="Phobius"/>
    </source>
</evidence>
<evidence type="ECO:0000313" key="9">
    <source>
        <dbReference type="EMBL" id="QDB64135.1"/>
    </source>
</evidence>
<evidence type="ECO:0000256" key="4">
    <source>
        <dbReference type="ARBA" id="ARBA00023128"/>
    </source>
</evidence>
<keyword evidence="2 7" id="KW-0812">Transmembrane</keyword>
<dbReference type="GO" id="GO:0006754">
    <property type="term" value="P:ATP biosynthetic process"/>
    <property type="evidence" value="ECO:0007669"/>
    <property type="project" value="UniProtKB-KW"/>
</dbReference>
<dbReference type="RefSeq" id="YP_009672650.1">
    <property type="nucleotide sequence ID" value="NC_043845.1"/>
</dbReference>
<evidence type="ECO:0000259" key="8">
    <source>
        <dbReference type="Pfam" id="PF02326"/>
    </source>
</evidence>
<keyword evidence="6" id="KW-0066">ATP synthesis</keyword>
<evidence type="ECO:0000256" key="2">
    <source>
        <dbReference type="ARBA" id="ARBA00022692"/>
    </source>
</evidence>